<reference evidence="1" key="1">
    <citation type="submission" date="2021-01" db="EMBL/GenBank/DDBJ databases">
        <authorList>
            <person name="Sun Q."/>
        </authorList>
    </citation>
    <scope>NUCLEOTIDE SEQUENCE</scope>
    <source>
        <strain evidence="1">YIM B02566</strain>
    </source>
</reference>
<evidence type="ECO:0000313" key="2">
    <source>
        <dbReference type="Proteomes" id="UP000616151"/>
    </source>
</evidence>
<proteinExistence type="predicted"/>
<protein>
    <submittedName>
        <fullName evidence="1">ABC transporter permease</fullName>
    </submittedName>
</protein>
<organism evidence="1 2">
    <name type="scientific">Taklimakanibacter albus</name>
    <dbReference type="NCBI Taxonomy" id="2800327"/>
    <lineage>
        <taxon>Bacteria</taxon>
        <taxon>Pseudomonadati</taxon>
        <taxon>Pseudomonadota</taxon>
        <taxon>Alphaproteobacteria</taxon>
        <taxon>Hyphomicrobiales</taxon>
        <taxon>Aestuariivirgaceae</taxon>
        <taxon>Taklimakanibacter</taxon>
    </lineage>
</organism>
<evidence type="ECO:0000313" key="1">
    <source>
        <dbReference type="EMBL" id="MBK1868504.1"/>
    </source>
</evidence>
<keyword evidence="2" id="KW-1185">Reference proteome</keyword>
<dbReference type="Proteomes" id="UP000616151">
    <property type="component" value="Unassembled WGS sequence"/>
</dbReference>
<comment type="caution">
    <text evidence="1">The sequence shown here is derived from an EMBL/GenBank/DDBJ whole genome shotgun (WGS) entry which is preliminary data.</text>
</comment>
<sequence>MTAASTPWRFVTPIWPVLAVLVIGAALLSGPFLSPANIAAVLQQGVITGIVALGMTIVLIGGQFDLSTGATVMMAAVLALLLNPADGTSTVLAILLPVALGGVIGLVNGLAVYRAGANSIVATIGMQFLVIGAVLALVSGQHVRADNMSEMFVSLSRARFLGIPYSVYIFLGLVVALSIIMSNTVFGRHVYALGGDIEAARRAGVKVVRTGIATYMISGMLAALAGVLIASLVGNLDPTAIRGYEFPALTAVVLGGTSLTGGVGRPADTAAAIWVIAVITNVMTILNYQYPVQLLVQGVVLTAAVAFYSWQRARS</sequence>
<gene>
    <name evidence="1" type="ORF">JHL16_19270</name>
</gene>
<name>A0ACC5R759_9HYPH</name>
<accession>A0ACC5R759</accession>
<dbReference type="EMBL" id="JAENHL010000007">
    <property type="protein sequence ID" value="MBK1868504.1"/>
    <property type="molecule type" value="Genomic_DNA"/>
</dbReference>